<dbReference type="GO" id="GO:0005829">
    <property type="term" value="C:cytosol"/>
    <property type="evidence" value="ECO:0007669"/>
    <property type="project" value="TreeGrafter"/>
</dbReference>
<evidence type="ECO:0000259" key="7">
    <source>
        <dbReference type="PROSITE" id="PS51918"/>
    </source>
</evidence>
<evidence type="ECO:0000256" key="5">
    <source>
        <dbReference type="ARBA" id="ARBA00023014"/>
    </source>
</evidence>
<keyword evidence="4" id="KW-0408">Iron</keyword>
<feature type="domain" description="B12-binding" evidence="6">
    <location>
        <begin position="89"/>
        <end position="222"/>
    </location>
</feature>
<protein>
    <submittedName>
        <fullName evidence="8">Radical SAM domain protein</fullName>
    </submittedName>
</protein>
<keyword evidence="5" id="KW-0411">Iron-sulfur</keyword>
<dbReference type="SUPFAM" id="SSF102114">
    <property type="entry name" value="Radical SAM enzymes"/>
    <property type="match status" value="1"/>
</dbReference>
<dbReference type="EMBL" id="JQEC01000014">
    <property type="protein sequence ID" value="KGJ95883.1"/>
    <property type="molecule type" value="Genomic_DNA"/>
</dbReference>
<evidence type="ECO:0000313" key="8">
    <source>
        <dbReference type="EMBL" id="KGJ95883.1"/>
    </source>
</evidence>
<name>A0A099L1X0_COLPS</name>
<dbReference type="InterPro" id="IPR006158">
    <property type="entry name" value="Cobalamin-bd"/>
</dbReference>
<dbReference type="GO" id="GO:0051536">
    <property type="term" value="F:iron-sulfur cluster binding"/>
    <property type="evidence" value="ECO:0007669"/>
    <property type="project" value="UniProtKB-KW"/>
</dbReference>
<dbReference type="GO" id="GO:0046872">
    <property type="term" value="F:metal ion binding"/>
    <property type="evidence" value="ECO:0007669"/>
    <property type="project" value="UniProtKB-KW"/>
</dbReference>
<dbReference type="Gene3D" id="3.80.30.20">
    <property type="entry name" value="tm_1862 like domain"/>
    <property type="match status" value="1"/>
</dbReference>
<feature type="domain" description="Radical SAM core" evidence="7">
    <location>
        <begin position="247"/>
        <end position="477"/>
    </location>
</feature>
<keyword evidence="3" id="KW-0479">Metal-binding</keyword>
<dbReference type="PATRIC" id="fig|28229.3.peg.1401"/>
<dbReference type="PROSITE" id="PS51918">
    <property type="entry name" value="RADICAL_SAM"/>
    <property type="match status" value="1"/>
</dbReference>
<dbReference type="InterPro" id="IPR006638">
    <property type="entry name" value="Elp3/MiaA/NifB-like_rSAM"/>
</dbReference>
<evidence type="ECO:0000313" key="9">
    <source>
        <dbReference type="Proteomes" id="UP000029868"/>
    </source>
</evidence>
<evidence type="ECO:0000259" key="6">
    <source>
        <dbReference type="PROSITE" id="PS51332"/>
    </source>
</evidence>
<dbReference type="Pfam" id="PF04055">
    <property type="entry name" value="Radical_SAM"/>
    <property type="match status" value="1"/>
</dbReference>
<dbReference type="InterPro" id="IPR025288">
    <property type="entry name" value="DUF4080"/>
</dbReference>
<dbReference type="InterPro" id="IPR036724">
    <property type="entry name" value="Cobalamin-bd_sf"/>
</dbReference>
<dbReference type="InterPro" id="IPR007197">
    <property type="entry name" value="rSAM"/>
</dbReference>
<dbReference type="PROSITE" id="PS51332">
    <property type="entry name" value="B12_BINDING"/>
    <property type="match status" value="1"/>
</dbReference>
<dbReference type="PANTHER" id="PTHR43409">
    <property type="entry name" value="ANAEROBIC MAGNESIUM-PROTOPORPHYRIN IX MONOMETHYL ESTER CYCLASE-RELATED"/>
    <property type="match status" value="1"/>
</dbReference>
<dbReference type="InterPro" id="IPR023404">
    <property type="entry name" value="rSAM_horseshoe"/>
</dbReference>
<evidence type="ECO:0000256" key="3">
    <source>
        <dbReference type="ARBA" id="ARBA00022723"/>
    </source>
</evidence>
<dbReference type="Proteomes" id="UP000029868">
    <property type="component" value="Unassembled WGS sequence"/>
</dbReference>
<sequence length="591" mass="67990">MAKNLFLNNLCNHSIIAAIFSKVSINGIYSKVVKSSMAEQKNTPELTIMQVPLMEDNIPVSTSPVSNNKGSLVTQAESHKSRDEIDKTSPKIVLATLNARFFHTSFGLRYLYANLKELQQYCEIQEFIIQTRALDIAEQILASNPDIIGFGVYIWNIVETTNVVNLLKVIAPDIKIVLGGPEVSYETEQQPIVDCADYVLTGAAELSFYQLCKDILNKTPPNKKILNSKPVALEDLALPYEYYTDEDLKHRLLYVEASRGCPFKCEFCLSSLDKSSMPFELTAFLDEMEILYQRGARNFKFIDRTFNLNIKTTMQIMQFFLDKMTDDLYLHFEVVPDHLPRKLKELLAQFPEGSLQFEIGIQTFNVEVQKNISRKQNNEKSKENLLWLRDNTSAHIHADLIFGLPGETFDTFKDSFNQLYHCRPHEIQMGILKRLKGSPIIRHTEAFDLRFNPLPPFDILSTDRVSFTTMQRINRFARYWDMIGNSGRFKYSLPHMLSDEPFDDFMAITEWIFNKTGQIHKINLKKLFELISQAVEALFPEKHQLVIEKIEIDYKAAKLKSLFSGLNLYGVAQVETVSKNKALKRQQQHMS</sequence>
<proteinExistence type="predicted"/>
<keyword evidence="2" id="KW-0949">S-adenosyl-L-methionine</keyword>
<dbReference type="GO" id="GO:0031419">
    <property type="term" value="F:cobalamin binding"/>
    <property type="evidence" value="ECO:0007669"/>
    <property type="project" value="InterPro"/>
</dbReference>
<dbReference type="Pfam" id="PF13311">
    <property type="entry name" value="DUF4080"/>
    <property type="match status" value="1"/>
</dbReference>
<dbReference type="PANTHER" id="PTHR43409:SF16">
    <property type="entry name" value="SLR0320 PROTEIN"/>
    <property type="match status" value="1"/>
</dbReference>
<dbReference type="Gene3D" id="3.40.50.280">
    <property type="entry name" value="Cobalamin-binding domain"/>
    <property type="match status" value="1"/>
</dbReference>
<comment type="cofactor">
    <cofactor evidence="1">
        <name>[4Fe-4S] cluster</name>
        <dbReference type="ChEBI" id="CHEBI:49883"/>
    </cofactor>
</comment>
<dbReference type="SFLD" id="SFLDG01082">
    <property type="entry name" value="B12-binding_domain_containing"/>
    <property type="match status" value="1"/>
</dbReference>
<dbReference type="SMART" id="SM00729">
    <property type="entry name" value="Elp3"/>
    <property type="match status" value="1"/>
</dbReference>
<dbReference type="InterPro" id="IPR051198">
    <property type="entry name" value="BchE-like"/>
</dbReference>
<evidence type="ECO:0000256" key="4">
    <source>
        <dbReference type="ARBA" id="ARBA00023004"/>
    </source>
</evidence>
<dbReference type="GO" id="GO:0003824">
    <property type="term" value="F:catalytic activity"/>
    <property type="evidence" value="ECO:0007669"/>
    <property type="project" value="InterPro"/>
</dbReference>
<dbReference type="SFLD" id="SFLDS00029">
    <property type="entry name" value="Radical_SAM"/>
    <property type="match status" value="1"/>
</dbReference>
<dbReference type="SUPFAM" id="SSF52242">
    <property type="entry name" value="Cobalamin (vitamin B12)-binding domain"/>
    <property type="match status" value="1"/>
</dbReference>
<dbReference type="CDD" id="cd01335">
    <property type="entry name" value="Radical_SAM"/>
    <property type="match status" value="1"/>
</dbReference>
<comment type="caution">
    <text evidence="8">The sequence shown here is derived from an EMBL/GenBank/DDBJ whole genome shotgun (WGS) entry which is preliminary data.</text>
</comment>
<organism evidence="8 9">
    <name type="scientific">Colwellia psychrerythraea</name>
    <name type="common">Vibrio psychroerythus</name>
    <dbReference type="NCBI Taxonomy" id="28229"/>
    <lineage>
        <taxon>Bacteria</taxon>
        <taxon>Pseudomonadati</taxon>
        <taxon>Pseudomonadota</taxon>
        <taxon>Gammaproteobacteria</taxon>
        <taxon>Alteromonadales</taxon>
        <taxon>Colwelliaceae</taxon>
        <taxon>Colwellia</taxon>
    </lineage>
</organism>
<evidence type="ECO:0000256" key="1">
    <source>
        <dbReference type="ARBA" id="ARBA00001966"/>
    </source>
</evidence>
<dbReference type="AlphaFoldDB" id="A0A099L1X0"/>
<gene>
    <name evidence="8" type="ORF">GAB14E_1795</name>
</gene>
<evidence type="ECO:0000256" key="2">
    <source>
        <dbReference type="ARBA" id="ARBA00022691"/>
    </source>
</evidence>
<dbReference type="Pfam" id="PF02310">
    <property type="entry name" value="B12-binding"/>
    <property type="match status" value="1"/>
</dbReference>
<reference evidence="8 9" key="1">
    <citation type="submission" date="2014-08" db="EMBL/GenBank/DDBJ databases">
        <title>Genomic and Phenotypic Diversity of Colwellia psychrerythraea strains from Disparate Marine Basins.</title>
        <authorList>
            <person name="Techtmann S.M."/>
            <person name="Stelling S.C."/>
            <person name="Utturkar S.M."/>
            <person name="Alshibli N."/>
            <person name="Harris A."/>
            <person name="Brown S.D."/>
            <person name="Hazen T.C."/>
        </authorList>
    </citation>
    <scope>NUCLEOTIDE SEQUENCE [LARGE SCALE GENOMIC DNA]</scope>
    <source>
        <strain evidence="8 9">GAB14E</strain>
    </source>
</reference>
<dbReference type="InterPro" id="IPR058240">
    <property type="entry name" value="rSAM_sf"/>
</dbReference>
<accession>A0A099L1X0</accession>